<name>A0A8J5S8B1_ZIZPA</name>
<organism evidence="1 2">
    <name type="scientific">Zizania palustris</name>
    <name type="common">Northern wild rice</name>
    <dbReference type="NCBI Taxonomy" id="103762"/>
    <lineage>
        <taxon>Eukaryota</taxon>
        <taxon>Viridiplantae</taxon>
        <taxon>Streptophyta</taxon>
        <taxon>Embryophyta</taxon>
        <taxon>Tracheophyta</taxon>
        <taxon>Spermatophyta</taxon>
        <taxon>Magnoliopsida</taxon>
        <taxon>Liliopsida</taxon>
        <taxon>Poales</taxon>
        <taxon>Poaceae</taxon>
        <taxon>BOP clade</taxon>
        <taxon>Oryzoideae</taxon>
        <taxon>Oryzeae</taxon>
        <taxon>Zizaniinae</taxon>
        <taxon>Zizania</taxon>
    </lineage>
</organism>
<evidence type="ECO:0000313" key="2">
    <source>
        <dbReference type="Proteomes" id="UP000729402"/>
    </source>
</evidence>
<dbReference type="EMBL" id="JAAALK010000287">
    <property type="protein sequence ID" value="KAG8060518.1"/>
    <property type="molecule type" value="Genomic_DNA"/>
</dbReference>
<proteinExistence type="predicted"/>
<reference evidence="1" key="2">
    <citation type="submission" date="2021-02" db="EMBL/GenBank/DDBJ databases">
        <authorList>
            <person name="Kimball J.A."/>
            <person name="Haas M.W."/>
            <person name="Macchietto M."/>
            <person name="Kono T."/>
            <person name="Duquette J."/>
            <person name="Shao M."/>
        </authorList>
    </citation>
    <scope>NUCLEOTIDE SEQUENCE</scope>
    <source>
        <tissue evidence="1">Fresh leaf tissue</tissue>
    </source>
</reference>
<protein>
    <submittedName>
        <fullName evidence="1">Uncharacterized protein</fullName>
    </submittedName>
</protein>
<gene>
    <name evidence="1" type="ORF">GUJ93_ZPchr0002g25809</name>
</gene>
<comment type="caution">
    <text evidence="1">The sequence shown here is derived from an EMBL/GenBank/DDBJ whole genome shotgun (WGS) entry which is preliminary data.</text>
</comment>
<keyword evidence="2" id="KW-1185">Reference proteome</keyword>
<dbReference type="Proteomes" id="UP000729402">
    <property type="component" value="Unassembled WGS sequence"/>
</dbReference>
<evidence type="ECO:0000313" key="1">
    <source>
        <dbReference type="EMBL" id="KAG8060518.1"/>
    </source>
</evidence>
<dbReference type="AlphaFoldDB" id="A0A8J5S8B1"/>
<reference evidence="1" key="1">
    <citation type="journal article" date="2021" name="bioRxiv">
        <title>Whole Genome Assembly and Annotation of Northern Wild Rice, Zizania palustris L., Supports a Whole Genome Duplication in the Zizania Genus.</title>
        <authorList>
            <person name="Haas M."/>
            <person name="Kono T."/>
            <person name="Macchietto M."/>
            <person name="Millas R."/>
            <person name="McGilp L."/>
            <person name="Shao M."/>
            <person name="Duquette J."/>
            <person name="Hirsch C.N."/>
            <person name="Kimball J."/>
        </authorList>
    </citation>
    <scope>NUCLEOTIDE SEQUENCE</scope>
    <source>
        <tissue evidence="1">Fresh leaf tissue</tissue>
    </source>
</reference>
<accession>A0A8J5S8B1</accession>
<sequence>MADRNEAARALFVVFAEAPSLSVDDHCAVPDPIHLLVPIECCRRRKTALGSIFIGNRLKLNRGDDFIKSFCCQLILCYADENTKLFRANKNCSYFFEAYCSSSNTLLAYGSLKYYFFD</sequence>